<accession>A0ABR5HEY6</accession>
<proteinExistence type="predicted"/>
<keyword evidence="2" id="KW-1185">Reference proteome</keyword>
<dbReference type="EMBL" id="JTHG01000066">
    <property type="protein sequence ID" value="KMO25055.1"/>
    <property type="molecule type" value="Genomic_DNA"/>
</dbReference>
<name>A0ABR5HEY6_9HYPH</name>
<organism evidence="1 2">
    <name type="scientific">Methylobacterium indicum</name>
    <dbReference type="NCBI Taxonomy" id="1775910"/>
    <lineage>
        <taxon>Bacteria</taxon>
        <taxon>Pseudomonadati</taxon>
        <taxon>Pseudomonadota</taxon>
        <taxon>Alphaproteobacteria</taxon>
        <taxon>Hyphomicrobiales</taxon>
        <taxon>Methylobacteriaceae</taxon>
        <taxon>Methylobacterium</taxon>
    </lineage>
</organism>
<evidence type="ECO:0000313" key="1">
    <source>
        <dbReference type="EMBL" id="KMO25055.1"/>
    </source>
</evidence>
<reference evidence="1 2" key="1">
    <citation type="submission" date="2014-11" db="EMBL/GenBank/DDBJ databases">
        <title>Comparative genomics of Methylobacterium species.</title>
        <authorList>
            <person name="Chaudhry V."/>
            <person name="Patil P.B."/>
        </authorList>
    </citation>
    <scope>NUCLEOTIDE SEQUENCE [LARGE SCALE GENOMIC DNA]</scope>
    <source>
        <strain evidence="1 2">SE3.6</strain>
    </source>
</reference>
<evidence type="ECO:0000313" key="2">
    <source>
        <dbReference type="Proteomes" id="UP000036471"/>
    </source>
</evidence>
<dbReference type="RefSeq" id="WP_048428209.1">
    <property type="nucleotide sequence ID" value="NZ_JTHF01000116.1"/>
</dbReference>
<dbReference type="Proteomes" id="UP000036471">
    <property type="component" value="Unassembled WGS sequence"/>
</dbReference>
<sequence length="71" mass="8192">MKKHPSGRPLHRVESRDYSMRVDRWIGHRTPRLNPQHIPNATDLHAVGFVDWGIRAAQAEFMGPAGRKRQP</sequence>
<protein>
    <submittedName>
        <fullName evidence="1">Uncharacterized protein</fullName>
    </submittedName>
</protein>
<gene>
    <name evidence="1" type="ORF">QR79_09790</name>
</gene>
<comment type="caution">
    <text evidence="1">The sequence shown here is derived from an EMBL/GenBank/DDBJ whole genome shotgun (WGS) entry which is preliminary data.</text>
</comment>